<comment type="subunit">
    <text evidence="5">The Tol-Pal system is composed of five core proteins: the inner membrane proteins TolA, TolQ and TolR, the periplasmic protein TolB and the outer membrane protein Pal. They form a network linking the inner and outer membranes and the peptidoglycan layer.</text>
</comment>
<reference evidence="7 8" key="1">
    <citation type="submission" date="2016-12" db="EMBL/GenBank/DDBJ databases">
        <authorList>
            <person name="Song W.-J."/>
            <person name="Kurnit D.M."/>
        </authorList>
    </citation>
    <scope>NUCLEOTIDE SEQUENCE [LARGE SCALE GENOMIC DNA]</scope>
    <source>
        <strain evidence="7 8">175</strain>
    </source>
</reference>
<dbReference type="InterPro" id="IPR011659">
    <property type="entry name" value="WD40"/>
</dbReference>
<protein>
    <recommendedName>
        <fullName evidence="5">Tol-Pal system protein TolB</fullName>
    </recommendedName>
</protein>
<feature type="domain" description="TolB N-terminal" evidence="6">
    <location>
        <begin position="27"/>
        <end position="125"/>
    </location>
</feature>
<dbReference type="PANTHER" id="PTHR36842">
    <property type="entry name" value="PROTEIN TOLB HOMOLOG"/>
    <property type="match status" value="1"/>
</dbReference>
<dbReference type="Gene3D" id="3.40.50.10070">
    <property type="entry name" value="TolB, N-terminal domain"/>
    <property type="match status" value="1"/>
</dbReference>
<evidence type="ECO:0000313" key="7">
    <source>
        <dbReference type="EMBL" id="SMF96806.1"/>
    </source>
</evidence>
<dbReference type="InterPro" id="IPR014167">
    <property type="entry name" value="Tol-Pal_TolB"/>
</dbReference>
<gene>
    <name evidence="5" type="primary">tolB</name>
    <name evidence="7" type="ORF">SAMN02949497_4215</name>
</gene>
<keyword evidence="5" id="KW-0132">Cell division</keyword>
<dbReference type="SUPFAM" id="SSF52964">
    <property type="entry name" value="TolB, N-terminal domain"/>
    <property type="match status" value="1"/>
</dbReference>
<feature type="chain" id="PRO_5013410531" description="Tol-Pal system protein TolB" evidence="5">
    <location>
        <begin position="26"/>
        <end position="427"/>
    </location>
</feature>
<evidence type="ECO:0000256" key="4">
    <source>
        <dbReference type="ARBA" id="ARBA00022764"/>
    </source>
</evidence>
<evidence type="ECO:0000256" key="2">
    <source>
        <dbReference type="ARBA" id="ARBA00009820"/>
    </source>
</evidence>
<dbReference type="Pfam" id="PF07676">
    <property type="entry name" value="PD40"/>
    <property type="match status" value="5"/>
</dbReference>
<sequence length="427" mass="45688" precursor="true">MLSPIRFALLSWSLCAGLFGGMARADLDVDITKGVHGATPIAVVPFAQSGLSANLGGIVAADLGRSGHFSPLPESSMTERPVPPQSVNFHTWQALGQDYLVIGRVNPVGSRYEAEFYLFDAIKGTVLLSQKLPFDAPEARHTAHRIADLIYQQLTGQRGAFNTRVAYVAVYGGPTGRVYHLLVADTDGQDPQPVISSPEPIMSPAWSPDGKRIAYVSFENKASAIFVQDLATGSRQKVSDARGINGAPAWSPDGSRLALTLSKGGSPDIYVMDVGSRSLQQITNEVSIDTEPNWSPDGRTLVFTSDRGGKPQLYTVPASGGAAQRLTYEGDYNARGVFSPDGRSIAMVHGKGGDYRIALMDLRGHTLKVLTQGRFDESPGFAPNGSMILYTHKEGGVDRLAAVSLDGKNHQALNVQGGQVREPAWSP</sequence>
<evidence type="ECO:0000256" key="5">
    <source>
        <dbReference type="HAMAP-Rule" id="MF_00671"/>
    </source>
</evidence>
<comment type="subcellular location">
    <subcellularLocation>
        <location evidence="1 5">Periplasm</location>
    </subcellularLocation>
</comment>
<comment type="function">
    <text evidence="5">Part of the Tol-Pal system, which plays a role in outer membrane invagination during cell division and is important for maintaining outer membrane integrity.</text>
</comment>
<comment type="similarity">
    <text evidence="2 5">Belongs to the TolB family.</text>
</comment>
<dbReference type="HAMAP" id="MF_00671">
    <property type="entry name" value="TolB"/>
    <property type="match status" value="1"/>
</dbReference>
<proteinExistence type="inferred from homology"/>
<keyword evidence="4 5" id="KW-0574">Periplasm</keyword>
<accession>A0A1Y6D2H8</accession>
<evidence type="ECO:0000313" key="8">
    <source>
        <dbReference type="Proteomes" id="UP000192923"/>
    </source>
</evidence>
<feature type="signal peptide" evidence="5">
    <location>
        <begin position="1"/>
        <end position="25"/>
    </location>
</feature>
<dbReference type="EMBL" id="FXAM01000001">
    <property type="protein sequence ID" value="SMF96806.1"/>
    <property type="molecule type" value="Genomic_DNA"/>
</dbReference>
<organism evidence="7 8">
    <name type="scientific">Methylomagnum ishizawai</name>
    <dbReference type="NCBI Taxonomy" id="1760988"/>
    <lineage>
        <taxon>Bacteria</taxon>
        <taxon>Pseudomonadati</taxon>
        <taxon>Pseudomonadota</taxon>
        <taxon>Gammaproteobacteria</taxon>
        <taxon>Methylococcales</taxon>
        <taxon>Methylococcaceae</taxon>
        <taxon>Methylomagnum</taxon>
    </lineage>
</organism>
<dbReference type="PANTHER" id="PTHR36842:SF1">
    <property type="entry name" value="PROTEIN TOLB"/>
    <property type="match status" value="1"/>
</dbReference>
<keyword evidence="5" id="KW-0131">Cell cycle</keyword>
<dbReference type="AlphaFoldDB" id="A0A1Y6D2H8"/>
<dbReference type="GO" id="GO:0042597">
    <property type="term" value="C:periplasmic space"/>
    <property type="evidence" value="ECO:0007669"/>
    <property type="project" value="UniProtKB-SubCell"/>
</dbReference>
<dbReference type="Pfam" id="PF04052">
    <property type="entry name" value="TolB_N"/>
    <property type="match status" value="1"/>
</dbReference>
<dbReference type="GO" id="GO:0051301">
    <property type="term" value="P:cell division"/>
    <property type="evidence" value="ECO:0007669"/>
    <property type="project" value="UniProtKB-UniRule"/>
</dbReference>
<dbReference type="Proteomes" id="UP000192923">
    <property type="component" value="Unassembled WGS sequence"/>
</dbReference>
<evidence type="ECO:0000256" key="3">
    <source>
        <dbReference type="ARBA" id="ARBA00022729"/>
    </source>
</evidence>
<evidence type="ECO:0000256" key="1">
    <source>
        <dbReference type="ARBA" id="ARBA00004418"/>
    </source>
</evidence>
<dbReference type="SUPFAM" id="SSF69304">
    <property type="entry name" value="Tricorn protease N-terminal domain"/>
    <property type="match status" value="1"/>
</dbReference>
<dbReference type="GO" id="GO:0017038">
    <property type="term" value="P:protein import"/>
    <property type="evidence" value="ECO:0007669"/>
    <property type="project" value="InterPro"/>
</dbReference>
<keyword evidence="3 5" id="KW-0732">Signal</keyword>
<name>A0A1Y6D2H8_9GAMM</name>
<dbReference type="OrthoDB" id="9802240at2"/>
<dbReference type="InterPro" id="IPR007195">
    <property type="entry name" value="TolB_N"/>
</dbReference>
<dbReference type="Gene3D" id="2.120.10.30">
    <property type="entry name" value="TolB, C-terminal domain"/>
    <property type="match status" value="1"/>
</dbReference>
<dbReference type="STRING" id="1760988.SAMN02949497_4215"/>
<keyword evidence="8" id="KW-1185">Reference proteome</keyword>
<dbReference type="NCBIfam" id="TIGR02800">
    <property type="entry name" value="propeller_TolB"/>
    <property type="match status" value="1"/>
</dbReference>
<dbReference type="InterPro" id="IPR011042">
    <property type="entry name" value="6-blade_b-propeller_TolB-like"/>
</dbReference>
<evidence type="ECO:0000259" key="6">
    <source>
        <dbReference type="Pfam" id="PF04052"/>
    </source>
</evidence>